<sequence>MFCFNPMRAIVLLTFVVIQCQIVQMSGGRCYNPSDKFHGCCQQIGMTSTMTNLQSLIRDACRYPPADLAMNQKMTLGSYFNEYVMCYADGHDNSQCCANAGVPSKVTLGVWSVNCQDLCRGNGNRLTRNAAWDRCSPFKPQISACNQRGVRVDTESAAVLRGFCRNRQWCQATSHGMANGLWASLVEKWTNLKWEDGEDE</sequence>
<dbReference type="Proteomes" id="UP001620626">
    <property type="component" value="Unassembled WGS sequence"/>
</dbReference>
<feature type="domain" description="Domain of unknown function DB" evidence="2">
    <location>
        <begin position="40"/>
        <end position="145"/>
    </location>
</feature>
<dbReference type="AlphaFoldDB" id="A0ABD2LAJ1"/>
<feature type="signal peptide" evidence="1">
    <location>
        <begin position="1"/>
        <end position="28"/>
    </location>
</feature>
<protein>
    <recommendedName>
        <fullName evidence="2">Domain of unknown function DB domain-containing protein</fullName>
    </recommendedName>
</protein>
<reference evidence="3 4" key="1">
    <citation type="submission" date="2024-10" db="EMBL/GenBank/DDBJ databases">
        <authorList>
            <person name="Kim D."/>
        </authorList>
    </citation>
    <scope>NUCLEOTIDE SEQUENCE [LARGE SCALE GENOMIC DNA]</scope>
    <source>
        <strain evidence="3">BH-2024</strain>
    </source>
</reference>
<evidence type="ECO:0000259" key="2">
    <source>
        <dbReference type="Pfam" id="PF01682"/>
    </source>
</evidence>
<organism evidence="3 4">
    <name type="scientific">Heterodera trifolii</name>
    <dbReference type="NCBI Taxonomy" id="157864"/>
    <lineage>
        <taxon>Eukaryota</taxon>
        <taxon>Metazoa</taxon>
        <taxon>Ecdysozoa</taxon>
        <taxon>Nematoda</taxon>
        <taxon>Chromadorea</taxon>
        <taxon>Rhabditida</taxon>
        <taxon>Tylenchina</taxon>
        <taxon>Tylenchomorpha</taxon>
        <taxon>Tylenchoidea</taxon>
        <taxon>Heteroderidae</taxon>
        <taxon>Heteroderinae</taxon>
        <taxon>Heterodera</taxon>
    </lineage>
</organism>
<evidence type="ECO:0000256" key="1">
    <source>
        <dbReference type="SAM" id="SignalP"/>
    </source>
</evidence>
<evidence type="ECO:0000313" key="4">
    <source>
        <dbReference type="Proteomes" id="UP001620626"/>
    </source>
</evidence>
<proteinExistence type="predicted"/>
<dbReference type="EMBL" id="JBICBT010000506">
    <property type="protein sequence ID" value="KAL3111474.1"/>
    <property type="molecule type" value="Genomic_DNA"/>
</dbReference>
<feature type="chain" id="PRO_5044809387" description="Domain of unknown function DB domain-containing protein" evidence="1">
    <location>
        <begin position="29"/>
        <end position="200"/>
    </location>
</feature>
<accession>A0ABD2LAJ1</accession>
<dbReference type="Pfam" id="PF01682">
    <property type="entry name" value="DB"/>
    <property type="match status" value="1"/>
</dbReference>
<evidence type="ECO:0000313" key="3">
    <source>
        <dbReference type="EMBL" id="KAL3111474.1"/>
    </source>
</evidence>
<keyword evidence="4" id="KW-1185">Reference proteome</keyword>
<gene>
    <name evidence="3" type="ORF">niasHT_017701</name>
</gene>
<comment type="caution">
    <text evidence="3">The sequence shown here is derived from an EMBL/GenBank/DDBJ whole genome shotgun (WGS) entry which is preliminary data.</text>
</comment>
<dbReference type="InterPro" id="IPR002602">
    <property type="entry name" value="DB"/>
</dbReference>
<keyword evidence="1" id="KW-0732">Signal</keyword>
<name>A0ABD2LAJ1_9BILA</name>